<proteinExistence type="predicted"/>
<gene>
    <name evidence="1" type="ORF">EPL05_09720</name>
</gene>
<accession>A0A3S3UTW0</accession>
<organism evidence="1 2">
    <name type="scientific">Mucilaginibacter gilvus</name>
    <dbReference type="NCBI Taxonomy" id="2305909"/>
    <lineage>
        <taxon>Bacteria</taxon>
        <taxon>Pseudomonadati</taxon>
        <taxon>Bacteroidota</taxon>
        <taxon>Sphingobacteriia</taxon>
        <taxon>Sphingobacteriales</taxon>
        <taxon>Sphingobacteriaceae</taxon>
        <taxon>Mucilaginibacter</taxon>
    </lineage>
</organism>
<dbReference type="OrthoDB" id="659408at2"/>
<name>A0A3S3UTW0_9SPHI</name>
<dbReference type="Gene3D" id="3.40.50.1820">
    <property type="entry name" value="alpha/beta hydrolase"/>
    <property type="match status" value="1"/>
</dbReference>
<dbReference type="SUPFAM" id="SSF53474">
    <property type="entry name" value="alpha/beta-Hydrolases"/>
    <property type="match status" value="1"/>
</dbReference>
<comment type="caution">
    <text evidence="1">The sequence shown here is derived from an EMBL/GenBank/DDBJ whole genome shotgun (WGS) entry which is preliminary data.</text>
</comment>
<sequence length="218" mass="24260">MTKVFLIPGLGADTRLYKNIVLPSGFERLPVDWVTPGVLDILTTYGQKLVKHYNIQSGDIVIGDSLGGMIAVEIAKQVKLQKVILISSIKTADEAPWYFKLFQKVPVYKPIPASIMTKVGFMVKPIFGDMAAGDLAIFQSMLANSSPVFLKWAMHAVLYFNNTESIPNLFHIIGDKDQVFPWKKIKDPTAIIKGGTHIMVFDRATEINKLLADILQQP</sequence>
<dbReference type="AlphaFoldDB" id="A0A3S3UTW0"/>
<keyword evidence="2" id="KW-1185">Reference proteome</keyword>
<dbReference type="RefSeq" id="WP_128533738.1">
    <property type="nucleotide sequence ID" value="NZ_SBIW01000003.1"/>
</dbReference>
<evidence type="ECO:0000313" key="1">
    <source>
        <dbReference type="EMBL" id="RWY54303.1"/>
    </source>
</evidence>
<dbReference type="Proteomes" id="UP000286701">
    <property type="component" value="Unassembled WGS sequence"/>
</dbReference>
<dbReference type="EMBL" id="SBIW01000003">
    <property type="protein sequence ID" value="RWY54303.1"/>
    <property type="molecule type" value="Genomic_DNA"/>
</dbReference>
<reference evidence="1 2" key="1">
    <citation type="submission" date="2019-01" db="EMBL/GenBank/DDBJ databases">
        <title>Mucilaginibacter antarcticum sp. nov., isolated from antarctic soil.</title>
        <authorList>
            <person name="Yan Y.-Q."/>
            <person name="Du Z.-J."/>
        </authorList>
    </citation>
    <scope>NUCLEOTIDE SEQUENCE [LARGE SCALE GENOMIC DNA]</scope>
    <source>
        <strain evidence="1 2">F01003</strain>
    </source>
</reference>
<evidence type="ECO:0000313" key="2">
    <source>
        <dbReference type="Proteomes" id="UP000286701"/>
    </source>
</evidence>
<protein>
    <submittedName>
        <fullName evidence="1">Alpha/beta hydrolase</fullName>
    </submittedName>
</protein>
<keyword evidence="1" id="KW-0378">Hydrolase</keyword>
<dbReference type="GO" id="GO:0016787">
    <property type="term" value="F:hydrolase activity"/>
    <property type="evidence" value="ECO:0007669"/>
    <property type="project" value="UniProtKB-KW"/>
</dbReference>
<dbReference type="InterPro" id="IPR029058">
    <property type="entry name" value="AB_hydrolase_fold"/>
</dbReference>